<dbReference type="GO" id="GO:0016747">
    <property type="term" value="F:acyltransferase activity, transferring groups other than amino-acyl groups"/>
    <property type="evidence" value="ECO:0007669"/>
    <property type="project" value="InterPro"/>
</dbReference>
<dbReference type="PROSITE" id="PS51186">
    <property type="entry name" value="GNAT"/>
    <property type="match status" value="1"/>
</dbReference>
<dbReference type="SUPFAM" id="SSF55729">
    <property type="entry name" value="Acyl-CoA N-acyltransferases (Nat)"/>
    <property type="match status" value="1"/>
</dbReference>
<dbReference type="AlphaFoldDB" id="A0A1X2DLL2"/>
<keyword evidence="3" id="KW-1185">Reference proteome</keyword>
<dbReference type="EMBL" id="LQPW01000171">
    <property type="protein sequence ID" value="ORW89021.1"/>
    <property type="molecule type" value="Genomic_DNA"/>
</dbReference>
<comment type="caution">
    <text evidence="2">The sequence shown here is derived from an EMBL/GenBank/DDBJ whole genome shotgun (WGS) entry which is preliminary data.</text>
</comment>
<evidence type="ECO:0000259" key="1">
    <source>
        <dbReference type="PROSITE" id="PS51186"/>
    </source>
</evidence>
<dbReference type="InterPro" id="IPR016181">
    <property type="entry name" value="Acyl_CoA_acyltransferase"/>
</dbReference>
<dbReference type="Gene3D" id="3.40.630.30">
    <property type="match status" value="1"/>
</dbReference>
<keyword evidence="2" id="KW-0808">Transferase</keyword>
<dbReference type="InterPro" id="IPR013653">
    <property type="entry name" value="GCN5-like_dom"/>
</dbReference>
<dbReference type="InterPro" id="IPR025289">
    <property type="entry name" value="DUF4081"/>
</dbReference>
<dbReference type="RefSeq" id="WP_085673594.1">
    <property type="nucleotide sequence ID" value="NZ_JACKRU010000583.1"/>
</dbReference>
<dbReference type="PIRSF" id="PIRSF021603">
    <property type="entry name" value="UCP21603_acetyltransf"/>
    <property type="match status" value="1"/>
</dbReference>
<gene>
    <name evidence="2" type="ORF">AWC27_13110</name>
</gene>
<evidence type="ECO:0000313" key="3">
    <source>
        <dbReference type="Proteomes" id="UP000193317"/>
    </source>
</evidence>
<feature type="domain" description="N-acetyltransferase" evidence="1">
    <location>
        <begin position="137"/>
        <end position="278"/>
    </location>
</feature>
<dbReference type="InterPro" id="IPR016794">
    <property type="entry name" value="UCP21603_acetyltransf"/>
</dbReference>
<proteinExistence type="predicted"/>
<evidence type="ECO:0000313" key="2">
    <source>
        <dbReference type="EMBL" id="ORW89021.1"/>
    </source>
</evidence>
<dbReference type="Proteomes" id="UP000193317">
    <property type="component" value="Unassembled WGS sequence"/>
</dbReference>
<organism evidence="2 3">
    <name type="scientific">Mycobacterium szulgai</name>
    <dbReference type="NCBI Taxonomy" id="1787"/>
    <lineage>
        <taxon>Bacteria</taxon>
        <taxon>Bacillati</taxon>
        <taxon>Actinomycetota</taxon>
        <taxon>Actinomycetes</taxon>
        <taxon>Mycobacteriales</taxon>
        <taxon>Mycobacteriaceae</taxon>
        <taxon>Mycobacterium</taxon>
    </lineage>
</organism>
<sequence>MSHGRFPPANPTVSVVCDLAAVSRVLDDDPVVTCMCAELAENPRGAGGELWTCGRVDESLCYSGAALIPLRGLPVELESFADKALRGSRRYTWLMGRPELAIPMWQRLAPVWGPARYVRADQPVLAIDRMPDCAVDPAVRQVEPCELEAYRAATATEIRDEFGVDPDVDAAGRNYRRRLAHIIAAGRAWARFEDGAVVFKAEVGVQSARAALIQGVWVHPQWRGRGLCAPGTAAVVSSIVGAGRIACGYVAHSNAPARAAYDRVGFTQVGSVVSILLA</sequence>
<name>A0A1X2DLL2_MYCSZ</name>
<dbReference type="Pfam" id="PF13312">
    <property type="entry name" value="DUF4081"/>
    <property type="match status" value="1"/>
</dbReference>
<dbReference type="Pfam" id="PF08445">
    <property type="entry name" value="FR47"/>
    <property type="match status" value="1"/>
</dbReference>
<dbReference type="OrthoDB" id="5241264at2"/>
<protein>
    <submittedName>
        <fullName evidence="2">GCN5 family acetyltransferase</fullName>
    </submittedName>
</protein>
<accession>A0A1X2DLL2</accession>
<reference evidence="2 3" key="1">
    <citation type="submission" date="2016-01" db="EMBL/GenBank/DDBJ databases">
        <title>The new phylogeny of the genus Mycobacterium.</title>
        <authorList>
            <person name="Tarcisio F."/>
            <person name="Conor M."/>
            <person name="Antonella G."/>
            <person name="Elisabetta G."/>
            <person name="Giulia F.S."/>
            <person name="Sara T."/>
            <person name="Anna F."/>
            <person name="Clotilde B."/>
            <person name="Roberto B."/>
            <person name="Veronica D.S."/>
            <person name="Fabio R."/>
            <person name="Monica P."/>
            <person name="Olivier J."/>
            <person name="Enrico T."/>
            <person name="Nicola S."/>
        </authorList>
    </citation>
    <scope>NUCLEOTIDE SEQUENCE [LARGE SCALE GENOMIC DNA]</scope>
    <source>
        <strain evidence="2 3">DSM 44166</strain>
    </source>
</reference>
<dbReference type="InterPro" id="IPR000182">
    <property type="entry name" value="GNAT_dom"/>
</dbReference>